<evidence type="ECO:0000256" key="5">
    <source>
        <dbReference type="ARBA" id="ARBA00022801"/>
    </source>
</evidence>
<keyword evidence="5" id="KW-0378">Hydrolase</keyword>
<protein>
    <submittedName>
        <fullName evidence="8">Zn-dependent M28 family amino/carboxypeptidase</fullName>
    </submittedName>
</protein>
<dbReference type="Pfam" id="PF04389">
    <property type="entry name" value="Peptidase_M28"/>
    <property type="match status" value="1"/>
</dbReference>
<evidence type="ECO:0000313" key="8">
    <source>
        <dbReference type="EMBL" id="NJC04674.1"/>
    </source>
</evidence>
<dbReference type="Proteomes" id="UP000558192">
    <property type="component" value="Unassembled WGS sequence"/>
</dbReference>
<dbReference type="InterPro" id="IPR045175">
    <property type="entry name" value="M28_fam"/>
</dbReference>
<dbReference type="Gene3D" id="3.50.30.30">
    <property type="match status" value="1"/>
</dbReference>
<reference evidence="8 9" key="1">
    <citation type="submission" date="2020-03" db="EMBL/GenBank/DDBJ databases">
        <title>Genomic Encyclopedia of Type Strains, Phase IV (KMG-IV): sequencing the most valuable type-strain genomes for metagenomic binning, comparative biology and taxonomic classification.</title>
        <authorList>
            <person name="Goeker M."/>
        </authorList>
    </citation>
    <scope>NUCLEOTIDE SEQUENCE [LARGE SCALE GENOMIC DNA]</scope>
    <source>
        <strain evidence="8 9">DSM 16846</strain>
    </source>
</reference>
<dbReference type="SUPFAM" id="SSF52025">
    <property type="entry name" value="PA domain"/>
    <property type="match status" value="1"/>
</dbReference>
<evidence type="ECO:0000256" key="3">
    <source>
        <dbReference type="ARBA" id="ARBA00022723"/>
    </source>
</evidence>
<evidence type="ECO:0000256" key="4">
    <source>
        <dbReference type="ARBA" id="ARBA00022729"/>
    </source>
</evidence>
<dbReference type="InterPro" id="IPR046450">
    <property type="entry name" value="PA_dom_sf"/>
</dbReference>
<dbReference type="InterPro" id="IPR007484">
    <property type="entry name" value="Peptidase_M28"/>
</dbReference>
<dbReference type="GO" id="GO:0008235">
    <property type="term" value="F:metalloexopeptidase activity"/>
    <property type="evidence" value="ECO:0007669"/>
    <property type="project" value="InterPro"/>
</dbReference>
<dbReference type="PANTHER" id="PTHR12147:SF56">
    <property type="entry name" value="AMINOPEPTIDASE YDR415C-RELATED"/>
    <property type="match status" value="1"/>
</dbReference>
<evidence type="ECO:0000256" key="6">
    <source>
        <dbReference type="ARBA" id="ARBA00022833"/>
    </source>
</evidence>
<dbReference type="RefSeq" id="WP_168067459.1">
    <property type="nucleotide sequence ID" value="NZ_JAATJC010000001.1"/>
</dbReference>
<keyword evidence="9" id="KW-1185">Reference proteome</keyword>
<dbReference type="EMBL" id="JAATJC010000001">
    <property type="protein sequence ID" value="NJC04674.1"/>
    <property type="molecule type" value="Genomic_DNA"/>
</dbReference>
<keyword evidence="1" id="KW-0031">Aminopeptidase</keyword>
<keyword evidence="4" id="KW-0732">Signal</keyword>
<accession>A0A7X6BEU8</accession>
<dbReference type="GO" id="GO:0004180">
    <property type="term" value="F:carboxypeptidase activity"/>
    <property type="evidence" value="ECO:0007669"/>
    <property type="project" value="UniProtKB-KW"/>
</dbReference>
<keyword evidence="6" id="KW-0862">Zinc</keyword>
<dbReference type="GO" id="GO:0046872">
    <property type="term" value="F:metal ion binding"/>
    <property type="evidence" value="ECO:0007669"/>
    <property type="project" value="UniProtKB-KW"/>
</dbReference>
<gene>
    <name evidence="8" type="ORF">GGQ97_000467</name>
</gene>
<name>A0A7X6BEU8_9SPHN</name>
<comment type="caution">
    <text evidence="8">The sequence shown here is derived from an EMBL/GenBank/DDBJ whole genome shotgun (WGS) entry which is preliminary data.</text>
</comment>
<proteinExistence type="predicted"/>
<evidence type="ECO:0000256" key="2">
    <source>
        <dbReference type="ARBA" id="ARBA00022670"/>
    </source>
</evidence>
<dbReference type="PANTHER" id="PTHR12147">
    <property type="entry name" value="METALLOPEPTIDASE M28 FAMILY MEMBER"/>
    <property type="match status" value="1"/>
</dbReference>
<organism evidence="8 9">
    <name type="scientific">Sphingomonas kaistensis</name>
    <dbReference type="NCBI Taxonomy" id="298708"/>
    <lineage>
        <taxon>Bacteria</taxon>
        <taxon>Pseudomonadati</taxon>
        <taxon>Pseudomonadota</taxon>
        <taxon>Alphaproteobacteria</taxon>
        <taxon>Sphingomonadales</taxon>
        <taxon>Sphingomonadaceae</taxon>
        <taxon>Sphingomonas</taxon>
    </lineage>
</organism>
<dbReference type="AlphaFoldDB" id="A0A7X6BEU8"/>
<dbReference type="SUPFAM" id="SSF53187">
    <property type="entry name" value="Zn-dependent exopeptidases"/>
    <property type="match status" value="1"/>
</dbReference>
<feature type="domain" description="Peptidase M28" evidence="7">
    <location>
        <begin position="301"/>
        <end position="518"/>
    </location>
</feature>
<keyword evidence="3" id="KW-0479">Metal-binding</keyword>
<evidence type="ECO:0000256" key="1">
    <source>
        <dbReference type="ARBA" id="ARBA00022438"/>
    </source>
</evidence>
<dbReference type="GO" id="GO:0006508">
    <property type="term" value="P:proteolysis"/>
    <property type="evidence" value="ECO:0007669"/>
    <property type="project" value="UniProtKB-KW"/>
</dbReference>
<evidence type="ECO:0000313" key="9">
    <source>
        <dbReference type="Proteomes" id="UP000558192"/>
    </source>
</evidence>
<keyword evidence="8" id="KW-0121">Carboxypeptidase</keyword>
<dbReference type="GO" id="GO:0004177">
    <property type="term" value="F:aminopeptidase activity"/>
    <property type="evidence" value="ECO:0007669"/>
    <property type="project" value="UniProtKB-KW"/>
</dbReference>
<dbReference type="Gene3D" id="3.40.630.10">
    <property type="entry name" value="Zn peptidases"/>
    <property type="match status" value="1"/>
</dbReference>
<keyword evidence="2" id="KW-0645">Protease</keyword>
<sequence>MTIVLGDRQPCGHAEPMRILLLPLAALALTAAGPIDPARIKADVRTLSSDAFAGRGPGEPGEAATIAFLARQMAAAGLAPGGENGGWYQKVPLVRLDTLPGGTATLSARGRATVLRDGPDLDINPTNAGVTDVRNAPLLFAGWGAPDPARGWDAFQGVDVRGKVVVMLAGDPDLEGGRDLGFGGRALVVGGRGGTKTAAAAKAGALGVLFIHETAAYSWPYAQAGDSIRVPSFAYAPLKPNALQFSGIVRGPAILPVLARLGLTLPALKARARSASFRAFPLQATVSVAATNRAREVVSHNVVGVLRGAARPDEFVLYGAHWDANGHNGPDRTGDAIRNGAVDNATGTAELLEVARAFALARRPARSVVFAAWTAEEKGLLGAEYYAQHPLYSLARTAAVINLDPHVVLPAARNLELIGPGQTDLESLLVSAAREQGLRVDPEPSPEAGWYFRSDHYPFAQRGVPALAFRAGRDLKVGGLRAGQRVVGAYNERCYHQPCDEFSPAWTFAGTAQEALAAFRVGQMVANSSAWPGWTAGSSFATVRAASAGDRR</sequence>
<evidence type="ECO:0000259" key="7">
    <source>
        <dbReference type="Pfam" id="PF04389"/>
    </source>
</evidence>